<evidence type="ECO:0000313" key="4">
    <source>
        <dbReference type="Proteomes" id="UP000314251"/>
    </source>
</evidence>
<feature type="chain" id="PRO_5024435683" evidence="2">
    <location>
        <begin position="25"/>
        <end position="371"/>
    </location>
</feature>
<evidence type="ECO:0000256" key="2">
    <source>
        <dbReference type="SAM" id="SignalP"/>
    </source>
</evidence>
<evidence type="ECO:0000313" key="3">
    <source>
        <dbReference type="EMBL" id="KAB8169723.1"/>
    </source>
</evidence>
<keyword evidence="4" id="KW-1185">Reference proteome</keyword>
<keyword evidence="2" id="KW-0732">Signal</keyword>
<dbReference type="OrthoDB" id="4327816at2"/>
<dbReference type="RefSeq" id="WP_139666021.1">
    <property type="nucleotide sequence ID" value="NZ_VDLY02000002.1"/>
</dbReference>
<feature type="region of interest" description="Disordered" evidence="1">
    <location>
        <begin position="335"/>
        <end position="371"/>
    </location>
</feature>
<feature type="region of interest" description="Disordered" evidence="1">
    <location>
        <begin position="21"/>
        <end position="63"/>
    </location>
</feature>
<evidence type="ECO:0000256" key="1">
    <source>
        <dbReference type="SAM" id="MobiDB-lite"/>
    </source>
</evidence>
<feature type="signal peptide" evidence="2">
    <location>
        <begin position="1"/>
        <end position="24"/>
    </location>
</feature>
<reference evidence="3" key="1">
    <citation type="submission" date="2019-10" db="EMBL/GenBank/DDBJ databases">
        <title>Nonomuraea sp. nov., isolated from Phyllanthus amarus.</title>
        <authorList>
            <person name="Klykleung N."/>
            <person name="Tanasupawat S."/>
        </authorList>
    </citation>
    <scope>NUCLEOTIDE SEQUENCE [LARGE SCALE GENOMIC DNA]</scope>
    <source>
        <strain evidence="3">3MP-10</strain>
    </source>
</reference>
<sequence>MSLALALLMIGSLLQAATMSTATADDSGRPELPASEPSVPGTDGLPVPPRPESHEVTPAPEPAAAWPEPARVEVPLPGAASAGFSPAVADSAVRLVAPRVAPPMAQQPPAEGARAGRTATVETYDPAAAEATGTRGVLLAVTLPEDAGNAQQTAPASPLNPAVAQQVGVELDYAAFADAYGGNYGSRLTFVQLPACAAERPEDADCRERRPVRSVNDTGRQTLTAPDVTLEPGEPLLLAAVAADEGEQGDHTASQLSPSASWEVGLNTGDFTWSYPMPAPDVPGGLVPELSLDYSAATIDGRTGGTNNQGSWAGDGFDLGAGFIGLLRGYPRLQPGERTKLARSGAGKAGSPLGRTGVHRSPSNVRRLHER</sequence>
<dbReference type="AlphaFoldDB" id="A0A5N6ANQ6"/>
<comment type="caution">
    <text evidence="3">The sequence shown here is derived from an EMBL/GenBank/DDBJ whole genome shotgun (WGS) entry which is preliminary data.</text>
</comment>
<protein>
    <submittedName>
        <fullName evidence="3">Uncharacterized protein</fullName>
    </submittedName>
</protein>
<organism evidence="3 4">
    <name type="scientific">Streptomyces mimosae</name>
    <dbReference type="NCBI Taxonomy" id="2586635"/>
    <lineage>
        <taxon>Bacteria</taxon>
        <taxon>Bacillati</taxon>
        <taxon>Actinomycetota</taxon>
        <taxon>Actinomycetes</taxon>
        <taxon>Kitasatosporales</taxon>
        <taxon>Streptomycetaceae</taxon>
        <taxon>Streptomyces</taxon>
    </lineage>
</organism>
<dbReference type="EMBL" id="VDLY02000002">
    <property type="protein sequence ID" value="KAB8169723.1"/>
    <property type="molecule type" value="Genomic_DNA"/>
</dbReference>
<dbReference type="Proteomes" id="UP000314251">
    <property type="component" value="Unassembled WGS sequence"/>
</dbReference>
<gene>
    <name evidence="3" type="ORF">FH607_003030</name>
</gene>
<proteinExistence type="predicted"/>
<name>A0A5N6ANQ6_9ACTN</name>
<accession>A0A5N6ANQ6</accession>